<feature type="compositionally biased region" description="Acidic residues" evidence="2">
    <location>
        <begin position="1373"/>
        <end position="1386"/>
    </location>
</feature>
<feature type="region of interest" description="Disordered" evidence="2">
    <location>
        <begin position="1356"/>
        <end position="1471"/>
    </location>
</feature>
<evidence type="ECO:0000256" key="1">
    <source>
        <dbReference type="SAM" id="Coils"/>
    </source>
</evidence>
<feature type="compositionally biased region" description="Polar residues" evidence="2">
    <location>
        <begin position="14"/>
        <end position="23"/>
    </location>
</feature>
<keyword evidence="1" id="KW-0175">Coiled coil</keyword>
<comment type="caution">
    <text evidence="3">The sequence shown here is derived from an EMBL/GenBank/DDBJ whole genome shotgun (WGS) entry which is preliminary data.</text>
</comment>
<dbReference type="Proteomes" id="UP000483820">
    <property type="component" value="Chromosome X"/>
</dbReference>
<dbReference type="CTD" id="9821953"/>
<feature type="region of interest" description="Disordered" evidence="2">
    <location>
        <begin position="1306"/>
        <end position="1339"/>
    </location>
</feature>
<feature type="compositionally biased region" description="Polar residues" evidence="2">
    <location>
        <begin position="363"/>
        <end position="376"/>
    </location>
</feature>
<gene>
    <name evidence="3" type="ORF">GCK72_024845</name>
</gene>
<evidence type="ECO:0000313" key="4">
    <source>
        <dbReference type="Proteomes" id="UP000483820"/>
    </source>
</evidence>
<dbReference type="EMBL" id="WUAV01000006">
    <property type="protein sequence ID" value="KAF1748378.1"/>
    <property type="molecule type" value="Genomic_DNA"/>
</dbReference>
<dbReference type="RefSeq" id="XP_003117931.2">
    <property type="nucleotide sequence ID" value="XM_003117883.2"/>
</dbReference>
<feature type="compositionally biased region" description="Polar residues" evidence="2">
    <location>
        <begin position="135"/>
        <end position="145"/>
    </location>
</feature>
<feature type="region of interest" description="Disordered" evidence="2">
    <location>
        <begin position="646"/>
        <end position="666"/>
    </location>
</feature>
<organism evidence="3 4">
    <name type="scientific">Caenorhabditis remanei</name>
    <name type="common">Caenorhabditis vulgaris</name>
    <dbReference type="NCBI Taxonomy" id="31234"/>
    <lineage>
        <taxon>Eukaryota</taxon>
        <taxon>Metazoa</taxon>
        <taxon>Ecdysozoa</taxon>
        <taxon>Nematoda</taxon>
        <taxon>Chromadorea</taxon>
        <taxon>Rhabditida</taxon>
        <taxon>Rhabditina</taxon>
        <taxon>Rhabditomorpha</taxon>
        <taxon>Rhabditoidea</taxon>
        <taxon>Rhabditidae</taxon>
        <taxon>Peloderinae</taxon>
        <taxon>Caenorhabditis</taxon>
    </lineage>
</organism>
<feature type="region of interest" description="Disordered" evidence="2">
    <location>
        <begin position="44"/>
        <end position="80"/>
    </location>
</feature>
<feature type="compositionally biased region" description="Basic and acidic residues" evidence="2">
    <location>
        <begin position="1363"/>
        <end position="1372"/>
    </location>
</feature>
<reference evidence="3 4" key="1">
    <citation type="submission" date="2019-12" db="EMBL/GenBank/DDBJ databases">
        <title>Chromosome-level assembly of the Caenorhabditis remanei genome.</title>
        <authorList>
            <person name="Teterina A.A."/>
            <person name="Willis J.H."/>
            <person name="Phillips P.C."/>
        </authorList>
    </citation>
    <scope>NUCLEOTIDE SEQUENCE [LARGE SCALE GENOMIC DNA]</scope>
    <source>
        <strain evidence="3 4">PX506</strain>
        <tissue evidence="3">Whole organism</tissue>
    </source>
</reference>
<feature type="region of interest" description="Disordered" evidence="2">
    <location>
        <begin position="133"/>
        <end position="159"/>
    </location>
</feature>
<feature type="coiled-coil region" evidence="1">
    <location>
        <begin position="452"/>
        <end position="479"/>
    </location>
</feature>
<evidence type="ECO:0000313" key="3">
    <source>
        <dbReference type="EMBL" id="KAF1748378.1"/>
    </source>
</evidence>
<dbReference type="GeneID" id="9821953"/>
<feature type="region of interest" description="Disordered" evidence="2">
    <location>
        <begin position="1006"/>
        <end position="1030"/>
    </location>
</feature>
<accession>A0A6A5G0C8</accession>
<sequence length="1499" mass="168525">MINATPESVRKSLRVSQKSTTGEQFGEPRITRQRRHIMGKFVDNYVSKSPEPNDLSVEQSLETSPEKTQPKVEECPEPPDPLENVPVCSTTVPNHIAAQGTDKLVKKSKIVPKERKLNAKLEAINNKLSDCVTAPFSTPSNQGQPQTPPDETKPKVEECPEPLDPLENVPVCSTTVLNHIGAQVTDKLVKKSTIVPKRQKLNEKLEALNNKLSECVAAPFSTPDGLPIKRMPVSTDNEVAPPLLPVCSTTVLNHIAAQVTDKFVKKSLVNRERNLNEKLEALQYKLSECVATSSATPPNQEQSQNGNGEIKKESIETGKQGHIAAQVTDTFMKKSNNVNKEPKLSAKLEALQNKLSKCVATSLTAPPNQEQPQNGNEEIKKETVESGKQSSASKTILEKFSPAPGIAIADSAVRNSLLWVQEQNTQRVIEEQNRLLEYINIPLDPDAEPPRYKKFKKDNDEIEEEERRLDEEAAMTVAKIREAAVKRIIQTRTSGKTPTCVQVAAQDAEIAHYITATSDVSILNEMPEPTTKALPTKALKKRADISSSEDPISDSITDVVRKNMLPVKQAPVHTNNVVAPPLLPHRPIGLPNRQLPRSLGPCSQSGQTLRLPIPQFRPRVPTIYQGSAHARPMLPVKVVMRPSAAAPTPSTSAVALKTPKEEPVEPTTMLKETKEVLVTPKSEINALSGLKKPKEEPVEEEEVTAPKTLPSHIISSDRKRLIPNHYNIPTAPMGANQRVVTNGTHIPSGTTTEKIFVTRGPDGKIVPTRRILIRRVPPQIQKVILAPPPGLNPRPHLPVNQFQTRNGFDVHHRNQGANNSHYTLPHVGNGNRDLASANQPNCETTLVKKEPIDVKEEPMEDYQQSYNLYDNTVNPYRTVQTGLFPVSVIPRPETNTSAMHPRMPKAFPPIIMPCRLDQETGKYRSVFEPAALQRGTSPTRVFLGAEEPIKDLPDDTKKFSWFTQRTVRNFNDAQLMPFRKRPAANYIEEICTNNNAREASAVLIEEVEPEKDEEEKDQEKKEEEEEVNMEIDEGDKEEIQRMVELKKARNQEFMRQKQALAQKLILNEYEICEYMQSETFKNLIKPAEDSSTFQKIVQAPAPLAKFPEFCESLSCSYPALFRNLTRIHHMHNNDLSKFVKDFGEVNERRKRVAFGPVQLTHGVSEMKKKDRLRNLSTGIIAMLEVVWCGVTTKVPEFIQCTLCGDIMRLCMRKCYYRGVLREYPAYRCLRKGCQTFHSIKKQFNLNMQNKISHWYAIPVPPNPSSKKKKKGAYAGPTKFLIKAVEWKNDLASTPNPEPVENIKAETPEEDIEIPKEESPERFEEKPVVGTNLTSSPREKRIRKNKLDTLSKDFLCGSSAAEIARLDNEKEMEEKEEEDEEDEDMDAAETVGFRFITDNSNLSGELEEQKDEDDEDNEGEDDDEEEDSDYKDSSDKEDDDKEIVVSPTKALKEKPSPSPKKVETPPSRPVTNSRYLLLSTPYAYRLHMFFGDRHLFVTRC</sequence>
<evidence type="ECO:0000256" key="2">
    <source>
        <dbReference type="SAM" id="MobiDB-lite"/>
    </source>
</evidence>
<protein>
    <submittedName>
        <fullName evidence="3">Uncharacterized protein</fullName>
    </submittedName>
</protein>
<feature type="compositionally biased region" description="Acidic residues" evidence="2">
    <location>
        <begin position="1404"/>
        <end position="1440"/>
    </location>
</feature>
<feature type="compositionally biased region" description="Basic and acidic residues" evidence="2">
    <location>
        <begin position="1449"/>
        <end position="1462"/>
    </location>
</feature>
<dbReference type="KEGG" id="crq:GCK72_024845"/>
<feature type="compositionally biased region" description="Basic and acidic residues" evidence="2">
    <location>
        <begin position="1306"/>
        <end position="1326"/>
    </location>
</feature>
<feature type="compositionally biased region" description="Basic and acidic residues" evidence="2">
    <location>
        <begin position="64"/>
        <end position="74"/>
    </location>
</feature>
<feature type="region of interest" description="Disordered" evidence="2">
    <location>
        <begin position="1"/>
        <end position="31"/>
    </location>
</feature>
<name>A0A6A5G0C8_CAERE</name>
<proteinExistence type="predicted"/>
<feature type="region of interest" description="Disordered" evidence="2">
    <location>
        <begin position="363"/>
        <end position="393"/>
    </location>
</feature>